<organism evidence="1 2">
    <name type="scientific">Rhizoctonia solani</name>
    <dbReference type="NCBI Taxonomy" id="456999"/>
    <lineage>
        <taxon>Eukaryota</taxon>
        <taxon>Fungi</taxon>
        <taxon>Dikarya</taxon>
        <taxon>Basidiomycota</taxon>
        <taxon>Agaricomycotina</taxon>
        <taxon>Agaricomycetes</taxon>
        <taxon>Cantharellales</taxon>
        <taxon>Ceratobasidiaceae</taxon>
        <taxon>Rhizoctonia</taxon>
    </lineage>
</organism>
<dbReference type="AlphaFoldDB" id="A0A8H3DKE0"/>
<evidence type="ECO:0000313" key="1">
    <source>
        <dbReference type="EMBL" id="CAE6531645.1"/>
    </source>
</evidence>
<gene>
    <name evidence="1" type="ORF">RDB_LOCUS175652</name>
</gene>
<dbReference type="EMBL" id="CAJMWY010004423">
    <property type="protein sequence ID" value="CAE6531645.1"/>
    <property type="molecule type" value="Genomic_DNA"/>
</dbReference>
<reference evidence="1" key="1">
    <citation type="submission" date="2021-01" db="EMBL/GenBank/DDBJ databases">
        <authorList>
            <person name="Kaushik A."/>
        </authorList>
    </citation>
    <scope>NUCLEOTIDE SEQUENCE</scope>
    <source>
        <strain evidence="1">AG4-RS23</strain>
    </source>
</reference>
<protein>
    <submittedName>
        <fullName evidence="1">Uncharacterized protein</fullName>
    </submittedName>
</protein>
<proteinExistence type="predicted"/>
<comment type="caution">
    <text evidence="1">The sequence shown here is derived from an EMBL/GenBank/DDBJ whole genome shotgun (WGS) entry which is preliminary data.</text>
</comment>
<accession>A0A8H3DKE0</accession>
<sequence>MSLDFPYTPFPFNITPISPAFHLSPITSNISLGWAPSCETPDCIPNASWSTTAINSTLSFAFRGWDVVFDGSVKGNMSVKLFFEGEQTPWNPSGDTLFNLHSRSTDYEQQHNVTLKVLDASPDAQLTITRARVNGSSFADYYFPADRWTVPSDDDRLEYTGFVQQTSVAGAASGSSTTYVSSRAGDTVAMHFNGWHYHFHLLQFY</sequence>
<name>A0A8H3DKE0_9AGAM</name>
<dbReference type="Proteomes" id="UP000663861">
    <property type="component" value="Unassembled WGS sequence"/>
</dbReference>
<evidence type="ECO:0000313" key="2">
    <source>
        <dbReference type="Proteomes" id="UP000663861"/>
    </source>
</evidence>